<keyword evidence="2 5" id="KW-0862">Zinc</keyword>
<dbReference type="GO" id="GO:0008270">
    <property type="term" value="F:zinc ion binding"/>
    <property type="evidence" value="ECO:0007669"/>
    <property type="project" value="InterPro"/>
</dbReference>
<keyword evidence="9" id="KW-0413">Isomerase</keyword>
<feature type="domain" description="Phosphomannose isomerase type I catalytic" evidence="7">
    <location>
        <begin position="18"/>
        <end position="154"/>
    </location>
</feature>
<dbReference type="InterPro" id="IPR011051">
    <property type="entry name" value="RmlC_Cupin_sf"/>
</dbReference>
<dbReference type="PIRSF" id="PIRSF036894">
    <property type="entry name" value="PMI_Firm_short"/>
    <property type="match status" value="1"/>
</dbReference>
<evidence type="ECO:0000256" key="5">
    <source>
        <dbReference type="PIRSR" id="PIRSR036894-1"/>
    </source>
</evidence>
<dbReference type="Gene3D" id="2.60.120.10">
    <property type="entry name" value="Jelly Rolls"/>
    <property type="match status" value="2"/>
</dbReference>
<feature type="binding site" evidence="5">
    <location>
        <position position="131"/>
    </location>
    <ligand>
        <name>Zn(2+)</name>
        <dbReference type="ChEBI" id="CHEBI:29105"/>
    </ligand>
</feature>
<feature type="binding site" evidence="5">
    <location>
        <position position="114"/>
    </location>
    <ligand>
        <name>Zn(2+)</name>
        <dbReference type="ChEBI" id="CHEBI:29105"/>
    </ligand>
</feature>
<dbReference type="GO" id="GO:0005975">
    <property type="term" value="P:carbohydrate metabolic process"/>
    <property type="evidence" value="ECO:0007669"/>
    <property type="project" value="InterPro"/>
</dbReference>
<dbReference type="PANTHER" id="PTHR42742:SF3">
    <property type="entry name" value="FRUCTOKINASE"/>
    <property type="match status" value="1"/>
</dbReference>
<dbReference type="PANTHER" id="PTHR42742">
    <property type="entry name" value="TRANSCRIPTIONAL REPRESSOR MPRA"/>
    <property type="match status" value="1"/>
</dbReference>
<dbReference type="GO" id="GO:0009298">
    <property type="term" value="P:GDP-mannose biosynthetic process"/>
    <property type="evidence" value="ECO:0007669"/>
    <property type="project" value="InterPro"/>
</dbReference>
<dbReference type="CDD" id="cd07010">
    <property type="entry name" value="cupin_PMI_type_I_N_bac"/>
    <property type="match status" value="1"/>
</dbReference>
<evidence type="ECO:0000256" key="3">
    <source>
        <dbReference type="ARBA" id="ARBA00029741"/>
    </source>
</evidence>
<evidence type="ECO:0000259" key="8">
    <source>
        <dbReference type="Pfam" id="PF21621"/>
    </source>
</evidence>
<dbReference type="SUPFAM" id="SSF51182">
    <property type="entry name" value="RmlC-like cupins"/>
    <property type="match status" value="1"/>
</dbReference>
<evidence type="ECO:0000259" key="7">
    <source>
        <dbReference type="Pfam" id="PF20511"/>
    </source>
</evidence>
<dbReference type="STRING" id="1144750.SAMN05443431_102461"/>
<dbReference type="Pfam" id="PF20511">
    <property type="entry name" value="PMI_typeI_cat"/>
    <property type="match status" value="1"/>
</dbReference>
<dbReference type="EMBL" id="FORM01000002">
    <property type="protein sequence ID" value="SFI85214.1"/>
    <property type="molecule type" value="Genomic_DNA"/>
</dbReference>
<dbReference type="InterPro" id="IPR016305">
    <property type="entry name" value="Mannose-6-P_Isomerase"/>
</dbReference>
<evidence type="ECO:0000256" key="2">
    <source>
        <dbReference type="ARBA" id="ARBA00022833"/>
    </source>
</evidence>
<feature type="binding site" evidence="5">
    <location>
        <position position="189"/>
    </location>
    <ligand>
        <name>Zn(2+)</name>
        <dbReference type="ChEBI" id="CHEBI:29105"/>
    </ligand>
</feature>
<dbReference type="InterPro" id="IPR014628">
    <property type="entry name" value="Man6P_isomerase_Firm_short"/>
</dbReference>
<dbReference type="Proteomes" id="UP000199559">
    <property type="component" value="Unassembled WGS sequence"/>
</dbReference>
<feature type="domain" description="Mannose-6-phosphate isomerase cupin" evidence="8">
    <location>
        <begin position="256"/>
        <end position="332"/>
    </location>
</feature>
<evidence type="ECO:0000313" key="9">
    <source>
        <dbReference type="EMBL" id="SFI85214.1"/>
    </source>
</evidence>
<dbReference type="InterPro" id="IPR014710">
    <property type="entry name" value="RmlC-like_jellyroll"/>
</dbReference>
<sequence length="334" mass="38309">MVNLTQTITQSMTLYPLKFKPLYKYKIWGGNKLRTELGKSFTEENIGESWEISDVKNDENEVLEGELKGFTLKQLIKKYKGAFLGTSVYNTFGNDFPLLIKFIDAKTPLSIQVHPSNEIAIERHNSFGKNEMWYVMQAEKEAELIVGFKEQITLNQFESSLENNTLLNVMHNEVVKKGDAFYIPTGYVHAIGAGVLLAEIQQTSDITYRIYDYDRIEEATGLKRELHTELAKHVIDFEVHENYKTTYSKAPNKSNTLIHSPYFKTNFIQVEGDLQKDYSTLDSFVIYICVDGSTTLQWNNNVFSLKRGETILLPAAIENILLSSDYCQLLEVYL</sequence>
<dbReference type="CDD" id="cd12213">
    <property type="entry name" value="ABD"/>
    <property type="match status" value="1"/>
</dbReference>
<reference evidence="10" key="1">
    <citation type="submission" date="2016-10" db="EMBL/GenBank/DDBJ databases">
        <authorList>
            <person name="Varghese N."/>
            <person name="Submissions S."/>
        </authorList>
    </citation>
    <scope>NUCLEOTIDE SEQUENCE [LARGE SCALE GENOMIC DNA]</scope>
    <source>
        <strain evidence="10">DSM 28881</strain>
    </source>
</reference>
<dbReference type="AlphaFoldDB" id="A0A1I3LKF0"/>
<dbReference type="InterPro" id="IPR049071">
    <property type="entry name" value="MPI_cupin_dom"/>
</dbReference>
<accession>A0A1I3LKF0</accession>
<comment type="cofactor">
    <cofactor evidence="5">
        <name>Zn(2+)</name>
        <dbReference type="ChEBI" id="CHEBI:29105"/>
    </cofactor>
    <text evidence="5">Binds 1 zinc ion per subunit.</text>
</comment>
<feature type="active site" evidence="6">
    <location>
        <position position="209"/>
    </location>
</feature>
<evidence type="ECO:0000313" key="10">
    <source>
        <dbReference type="Proteomes" id="UP000199559"/>
    </source>
</evidence>
<name>A0A1I3LKF0_9FLAO</name>
<evidence type="ECO:0000256" key="6">
    <source>
        <dbReference type="PIRSR" id="PIRSR036894-2"/>
    </source>
</evidence>
<dbReference type="PRINTS" id="PR00714">
    <property type="entry name" value="MAN6PISMRASE"/>
</dbReference>
<keyword evidence="10" id="KW-1185">Reference proteome</keyword>
<dbReference type="Pfam" id="PF21621">
    <property type="entry name" value="MPI_cupin_dom"/>
    <property type="match status" value="1"/>
</dbReference>
<protein>
    <recommendedName>
        <fullName evidence="3">Phosphohexomutase</fullName>
    </recommendedName>
    <alternativeName>
        <fullName evidence="4">Phosphomannose isomerase</fullName>
    </alternativeName>
</protein>
<evidence type="ECO:0000256" key="1">
    <source>
        <dbReference type="ARBA" id="ARBA00022723"/>
    </source>
</evidence>
<dbReference type="GO" id="GO:0004476">
    <property type="term" value="F:mannose-6-phosphate isomerase activity"/>
    <property type="evidence" value="ECO:0007669"/>
    <property type="project" value="InterPro"/>
</dbReference>
<organism evidence="9 10">
    <name type="scientific">Olleya namhaensis</name>
    <dbReference type="NCBI Taxonomy" id="1144750"/>
    <lineage>
        <taxon>Bacteria</taxon>
        <taxon>Pseudomonadati</taxon>
        <taxon>Bacteroidota</taxon>
        <taxon>Flavobacteriia</taxon>
        <taxon>Flavobacteriales</taxon>
        <taxon>Flavobacteriaceae</taxon>
    </lineage>
</organism>
<evidence type="ECO:0000256" key="4">
    <source>
        <dbReference type="ARBA" id="ARBA00030762"/>
    </source>
</evidence>
<dbReference type="InterPro" id="IPR046457">
    <property type="entry name" value="PMI_typeI_cat"/>
</dbReference>
<proteinExistence type="predicted"/>
<dbReference type="InterPro" id="IPR051804">
    <property type="entry name" value="Carb_Metab_Reg_Kinase/Isom"/>
</dbReference>
<gene>
    <name evidence="9" type="ORF">SAMN05443431_102461</name>
</gene>
<keyword evidence="1 5" id="KW-0479">Metal-binding</keyword>